<reference evidence="2 3" key="1">
    <citation type="submission" date="2017-06" db="EMBL/GenBank/DDBJ databases">
        <title>Draft genome sequence of a variant of Elsinoe murrayae.</title>
        <authorList>
            <person name="Cheng Q."/>
        </authorList>
    </citation>
    <scope>NUCLEOTIDE SEQUENCE [LARGE SCALE GENOMIC DNA]</scope>
    <source>
        <strain evidence="2 3">CQ-2017a</strain>
    </source>
</reference>
<dbReference type="GO" id="GO:0003723">
    <property type="term" value="F:RNA binding"/>
    <property type="evidence" value="ECO:0007669"/>
    <property type="project" value="InterPro"/>
</dbReference>
<dbReference type="Proteomes" id="UP000243797">
    <property type="component" value="Unassembled WGS sequence"/>
</dbReference>
<feature type="compositionally biased region" description="Acidic residues" evidence="1">
    <location>
        <begin position="179"/>
        <end position="196"/>
    </location>
</feature>
<name>A0A2K1QMK3_9PEZI</name>
<feature type="compositionally biased region" description="Basic and acidic residues" evidence="1">
    <location>
        <begin position="640"/>
        <end position="710"/>
    </location>
</feature>
<feature type="compositionally biased region" description="Pro residues" evidence="1">
    <location>
        <begin position="448"/>
        <end position="460"/>
    </location>
</feature>
<feature type="region of interest" description="Disordered" evidence="1">
    <location>
        <begin position="426"/>
        <end position="877"/>
    </location>
</feature>
<feature type="compositionally biased region" description="Basic and acidic residues" evidence="1">
    <location>
        <begin position="597"/>
        <end position="609"/>
    </location>
</feature>
<feature type="compositionally biased region" description="Basic and acidic residues" evidence="1">
    <location>
        <begin position="495"/>
        <end position="525"/>
    </location>
</feature>
<dbReference type="PANTHER" id="PTHR46528">
    <property type="entry name" value="PROTEIN SON"/>
    <property type="match status" value="1"/>
</dbReference>
<feature type="compositionally biased region" description="Basic and acidic residues" evidence="1">
    <location>
        <begin position="552"/>
        <end position="561"/>
    </location>
</feature>
<feature type="region of interest" description="Disordered" evidence="1">
    <location>
        <begin position="349"/>
        <end position="399"/>
    </location>
</feature>
<feature type="compositionally biased region" description="Basic and acidic residues" evidence="1">
    <location>
        <begin position="717"/>
        <end position="729"/>
    </location>
</feature>
<feature type="region of interest" description="Disordered" evidence="1">
    <location>
        <begin position="150"/>
        <end position="216"/>
    </location>
</feature>
<dbReference type="Gene3D" id="3.30.40.10">
    <property type="entry name" value="Zinc/RING finger domain, C3HC4 (zinc finger)"/>
    <property type="match status" value="1"/>
</dbReference>
<organism evidence="2 3">
    <name type="scientific">Sphaceloma murrayae</name>
    <dbReference type="NCBI Taxonomy" id="2082308"/>
    <lineage>
        <taxon>Eukaryota</taxon>
        <taxon>Fungi</taxon>
        <taxon>Dikarya</taxon>
        <taxon>Ascomycota</taxon>
        <taxon>Pezizomycotina</taxon>
        <taxon>Dothideomycetes</taxon>
        <taxon>Dothideomycetidae</taxon>
        <taxon>Myriangiales</taxon>
        <taxon>Elsinoaceae</taxon>
        <taxon>Sphaceloma</taxon>
    </lineage>
</organism>
<evidence type="ECO:0008006" key="4">
    <source>
        <dbReference type="Google" id="ProtNLM"/>
    </source>
</evidence>
<feature type="compositionally biased region" description="Polar residues" evidence="1">
    <location>
        <begin position="197"/>
        <end position="216"/>
    </location>
</feature>
<dbReference type="EMBL" id="NKHZ01000060">
    <property type="protein sequence ID" value="PNS16119.1"/>
    <property type="molecule type" value="Genomic_DNA"/>
</dbReference>
<keyword evidence="3" id="KW-1185">Reference proteome</keyword>
<dbReference type="InterPro" id="IPR013083">
    <property type="entry name" value="Znf_RING/FYVE/PHD"/>
</dbReference>
<evidence type="ECO:0000313" key="3">
    <source>
        <dbReference type="Proteomes" id="UP000243797"/>
    </source>
</evidence>
<feature type="compositionally biased region" description="Low complexity" evidence="1">
    <location>
        <begin position="357"/>
        <end position="375"/>
    </location>
</feature>
<proteinExistence type="predicted"/>
<feature type="compositionally biased region" description="Basic residues" evidence="1">
    <location>
        <begin position="584"/>
        <end position="596"/>
    </location>
</feature>
<feature type="compositionally biased region" description="Basic and acidic residues" evidence="1">
    <location>
        <begin position="805"/>
        <end position="822"/>
    </location>
</feature>
<gene>
    <name evidence="2" type="ORF">CAC42_4520</name>
</gene>
<feature type="compositionally biased region" description="Basic and acidic residues" evidence="1">
    <location>
        <begin position="574"/>
        <end position="583"/>
    </location>
</feature>
<feature type="compositionally biased region" description="Basic and acidic residues" evidence="1">
    <location>
        <begin position="845"/>
        <end position="877"/>
    </location>
</feature>
<dbReference type="STRING" id="2082308.A0A2K1QMK3"/>
<evidence type="ECO:0000256" key="1">
    <source>
        <dbReference type="SAM" id="MobiDB-lite"/>
    </source>
</evidence>
<feature type="compositionally biased region" description="Polar residues" evidence="1">
    <location>
        <begin position="429"/>
        <end position="440"/>
    </location>
</feature>
<evidence type="ECO:0000313" key="2">
    <source>
        <dbReference type="EMBL" id="PNS16119.1"/>
    </source>
</evidence>
<comment type="caution">
    <text evidence="2">The sequence shown here is derived from an EMBL/GenBank/DDBJ whole genome shotgun (WGS) entry which is preliminary data.</text>
</comment>
<dbReference type="InterPro" id="IPR032922">
    <property type="entry name" value="SON"/>
</dbReference>
<dbReference type="GO" id="GO:0051726">
    <property type="term" value="P:regulation of cell cycle"/>
    <property type="evidence" value="ECO:0007669"/>
    <property type="project" value="InterPro"/>
</dbReference>
<sequence length="877" mass="98972">MAANVITDPAVIELANSLAPGDIPVKLRCATCSKLAFNAFKIPCCDQSICDKCQASLPDTCPVCMHSPLDPASCTPNKSLRLTVKAYLKSEEKKRAKESAPVKTAEVVPVGTPVLATPVEHASEAVDALVQISVPSSAAEDIPTVEAGAEHPAEQQPTANADRDEQPDLEAVHAQQEAVNEDDADAVPQEGVEEQTEGNAETQDNQNANWQPTQGLNSMQMGMPTAGFGNFTGMMGMPSMAMGMPNMFGGFGAMGMGDMSAMNMGMGMGNYGNWNGQQGFGGNFGFYPNGGYNQPYGNQMRQYANQGYNNRFRGQGPYRSRGRGFRGRGNFNQRFQNYDYQQEWNANGGYDANGGFDQANGQYQQGEQGYDQAGGSQNGVQNGNHEDQKGGEASVAPQESAEVPIDDEHAVNGEGAETFLVNAEGSQGGEMQNGSVNQHLEQVGQDMPDPPRQVSPPPLNAPTGPKAMLERRSRGASSVQPRQEERRGSTAVSETRSHGTYRDQHQLDVEMHEERSRASSRERKDRHDRRRSRSPRSEEDSVRRRERKRRHEDKYGDEYHRSSKSSRHGRSRSRTPEDDYDRRSSRHEKDKHRSTRSRRDRDDHESSRDRQKRKERSRYEDREDRGSDRDRERRRHDRHHDRDDEYGRRKHRSDEKHRSTANDDSDNEIHVHGRRDADSDADREKETMRISFADRVEGHKSRQREEEKSTRRSSNRGSDDLFKRIEATRRAKHTDRKQSTAAEEQADDVGFKIKGSRSRSDAAEQTQVPTGPKHRDREDHRERNRTVSGESKVEPPAAASVDAYAQDREAYRRVREEKEQKRRQSATVGKRGREDEFAPPTGPKADSRKRGRVRYEGDLDEERTRRVERDRESERWV</sequence>
<dbReference type="SUPFAM" id="SSF57850">
    <property type="entry name" value="RING/U-box"/>
    <property type="match status" value="1"/>
</dbReference>
<dbReference type="AlphaFoldDB" id="A0A2K1QMK3"/>
<dbReference type="OrthoDB" id="106784at2759"/>
<feature type="compositionally biased region" description="Basic and acidic residues" evidence="1">
    <location>
        <begin position="773"/>
        <end position="785"/>
    </location>
</feature>
<accession>A0A2K1QMK3</accession>
<feature type="compositionally biased region" description="Basic residues" evidence="1">
    <location>
        <begin position="562"/>
        <end position="573"/>
    </location>
</feature>
<protein>
    <recommendedName>
        <fullName evidence="4">RING-type domain-containing protein</fullName>
    </recommendedName>
</protein>
<dbReference type="CDD" id="cd16620">
    <property type="entry name" value="vRING-HC-C4C4_RBBP6"/>
    <property type="match status" value="1"/>
</dbReference>
<dbReference type="InParanoid" id="A0A2K1QMK3"/>
<dbReference type="GO" id="GO:0048024">
    <property type="term" value="P:regulation of mRNA splicing, via spliceosome"/>
    <property type="evidence" value="ECO:0007669"/>
    <property type="project" value="TreeGrafter"/>
</dbReference>
<dbReference type="PANTHER" id="PTHR46528:SF1">
    <property type="entry name" value="PROTEIN SON"/>
    <property type="match status" value="1"/>
</dbReference>
<feature type="compositionally biased region" description="Basic and acidic residues" evidence="1">
    <location>
        <begin position="617"/>
        <end position="631"/>
    </location>
</feature>